<accession>A0A8J8NUZ6</accession>
<comment type="caution">
    <text evidence="10">The sequence shown here is derived from an EMBL/GenBank/DDBJ whole genome shotgun (WGS) entry which is preliminary data.</text>
</comment>
<feature type="transmembrane region" description="Helical" evidence="8">
    <location>
        <begin position="109"/>
        <end position="128"/>
    </location>
</feature>
<evidence type="ECO:0000256" key="1">
    <source>
        <dbReference type="ARBA" id="ARBA00004141"/>
    </source>
</evidence>
<dbReference type="EMBL" id="RRYP01005346">
    <property type="protein sequence ID" value="TNV82122.1"/>
    <property type="molecule type" value="Genomic_DNA"/>
</dbReference>
<dbReference type="InterPro" id="IPR018047">
    <property type="entry name" value="Ammonium_transpt_CS"/>
</dbReference>
<keyword evidence="5 8" id="KW-1133">Transmembrane helix</keyword>
<dbReference type="GO" id="GO:0097272">
    <property type="term" value="P:ammonium homeostasis"/>
    <property type="evidence" value="ECO:0007669"/>
    <property type="project" value="TreeGrafter"/>
</dbReference>
<dbReference type="Proteomes" id="UP000785679">
    <property type="component" value="Unassembled WGS sequence"/>
</dbReference>
<keyword evidence="6 8" id="KW-0472">Membrane</keyword>
<feature type="transmembrane region" description="Helical" evidence="8">
    <location>
        <begin position="381"/>
        <end position="398"/>
    </location>
</feature>
<feature type="domain" description="Ammonium transporter AmtB-like" evidence="9">
    <location>
        <begin position="1"/>
        <end position="169"/>
    </location>
</feature>
<comment type="similarity">
    <text evidence="2">Belongs to the ammonia transporter channel (TC 1.A.11.2) family.</text>
</comment>
<protein>
    <recommendedName>
        <fullName evidence="9">Ammonium transporter AmtB-like domain-containing protein</fullName>
    </recommendedName>
</protein>
<evidence type="ECO:0000256" key="3">
    <source>
        <dbReference type="ARBA" id="ARBA00022448"/>
    </source>
</evidence>
<keyword evidence="3" id="KW-0813">Transport</keyword>
<feature type="transmembrane region" description="Helical" evidence="8">
    <location>
        <begin position="349"/>
        <end position="369"/>
    </location>
</feature>
<evidence type="ECO:0000256" key="5">
    <source>
        <dbReference type="ARBA" id="ARBA00022989"/>
    </source>
</evidence>
<keyword evidence="4 8" id="KW-0812">Transmembrane</keyword>
<organism evidence="10 11">
    <name type="scientific">Halteria grandinella</name>
    <dbReference type="NCBI Taxonomy" id="5974"/>
    <lineage>
        <taxon>Eukaryota</taxon>
        <taxon>Sar</taxon>
        <taxon>Alveolata</taxon>
        <taxon>Ciliophora</taxon>
        <taxon>Intramacronucleata</taxon>
        <taxon>Spirotrichea</taxon>
        <taxon>Stichotrichia</taxon>
        <taxon>Sporadotrichida</taxon>
        <taxon>Halteriidae</taxon>
        <taxon>Halteria</taxon>
    </lineage>
</organism>
<feature type="transmembrane region" description="Helical" evidence="8">
    <location>
        <begin position="75"/>
        <end position="97"/>
    </location>
</feature>
<evidence type="ECO:0000259" key="9">
    <source>
        <dbReference type="Pfam" id="PF00909"/>
    </source>
</evidence>
<sequence>MQVGFIMVEAGAVKRHHWSGILMKNLLDSISGAIAFWIIGFSVAFSKPDSRGFIGMGGNQWAVSSGWSEVFTEDLYLKFIFQFAFVNTSSAIVGGLLTERCRIETYGFFSFLMSLFIYPVVACWVWNPEGWLFLKGYHDFAGSSVVHLVGGISGLVGSIIVGPRIGRFQDIQFPCLCRNRRRKALERYNAEQLEKVKNVHMLQEVKELVSDGTFTSGDVSCLRQYALNEYHNPNFEPEEDGPMWMSIGVFVLWLGWYFFNGGSSYTLYNNTLLPSKIITNTILGGSAGGGAVYFFRKPISLFVCECFQKQGRYYKAFRASRRFDSAQVCNGVLAGLVAITAGCDCVEPWAAIVIGTIGGILYSIFPRILESLNIDDPIEAASVHYVNGVWGCLSVIIFDSSRGFVSGSPQMGEYLGVQVYGVICISLWSIVCTLVFFIPCMALGWHKYHPVMELVGAHRFKMGDISAKFLEQIRAFGSDSENQTKVLFKGDSKGNVLEDVSSDGGKGTNRTNKVKNLPSVGIKAQQDTEMTHIVKDKKVEE</sequence>
<dbReference type="Gene3D" id="1.10.3430.10">
    <property type="entry name" value="Ammonium transporter AmtB like domains"/>
    <property type="match status" value="1"/>
</dbReference>
<keyword evidence="7" id="KW-0924">Ammonia transport</keyword>
<dbReference type="SUPFAM" id="SSF111352">
    <property type="entry name" value="Ammonium transporter"/>
    <property type="match status" value="2"/>
</dbReference>
<dbReference type="InterPro" id="IPR024041">
    <property type="entry name" value="NH4_transpt_AmtB-like_dom"/>
</dbReference>
<evidence type="ECO:0000256" key="4">
    <source>
        <dbReference type="ARBA" id="ARBA00022692"/>
    </source>
</evidence>
<evidence type="ECO:0000256" key="6">
    <source>
        <dbReference type="ARBA" id="ARBA00023136"/>
    </source>
</evidence>
<evidence type="ECO:0000256" key="2">
    <source>
        <dbReference type="ARBA" id="ARBA00005887"/>
    </source>
</evidence>
<feature type="transmembrane region" description="Helical" evidence="8">
    <location>
        <begin position="241"/>
        <end position="259"/>
    </location>
</feature>
<feature type="domain" description="Ammonium transporter AmtB-like" evidence="9">
    <location>
        <begin position="321"/>
        <end position="443"/>
    </location>
</feature>
<dbReference type="GO" id="GO:0005886">
    <property type="term" value="C:plasma membrane"/>
    <property type="evidence" value="ECO:0007669"/>
    <property type="project" value="TreeGrafter"/>
</dbReference>
<keyword evidence="11" id="KW-1185">Reference proteome</keyword>
<dbReference type="AlphaFoldDB" id="A0A8J8NUZ6"/>
<name>A0A8J8NUZ6_HALGN</name>
<feature type="domain" description="Ammonium transporter AmtB-like" evidence="9">
    <location>
        <begin position="244"/>
        <end position="293"/>
    </location>
</feature>
<dbReference type="GO" id="GO:0008519">
    <property type="term" value="F:ammonium channel activity"/>
    <property type="evidence" value="ECO:0007669"/>
    <property type="project" value="InterPro"/>
</dbReference>
<proteinExistence type="inferred from homology"/>
<dbReference type="Pfam" id="PF00909">
    <property type="entry name" value="Ammonium_transp"/>
    <property type="match status" value="3"/>
</dbReference>
<dbReference type="InterPro" id="IPR029020">
    <property type="entry name" value="Ammonium/urea_transptr"/>
</dbReference>
<gene>
    <name evidence="10" type="ORF">FGO68_gene5794</name>
</gene>
<dbReference type="PROSITE" id="PS01219">
    <property type="entry name" value="AMMONIUM_TRANSP"/>
    <property type="match status" value="1"/>
</dbReference>
<dbReference type="PANTHER" id="PTHR11730">
    <property type="entry name" value="AMMONIUM TRANSPORTER"/>
    <property type="match status" value="1"/>
</dbReference>
<evidence type="ECO:0000256" key="7">
    <source>
        <dbReference type="ARBA" id="ARBA00023177"/>
    </source>
</evidence>
<dbReference type="PANTHER" id="PTHR11730:SF6">
    <property type="entry name" value="AMMONIUM TRANSPORTER"/>
    <property type="match status" value="1"/>
</dbReference>
<feature type="transmembrane region" description="Helical" evidence="8">
    <location>
        <begin position="140"/>
        <end position="161"/>
    </location>
</feature>
<feature type="transmembrane region" description="Helical" evidence="8">
    <location>
        <begin position="25"/>
        <end position="45"/>
    </location>
</feature>
<dbReference type="OrthoDB" id="534912at2759"/>
<evidence type="ECO:0000313" key="10">
    <source>
        <dbReference type="EMBL" id="TNV82122.1"/>
    </source>
</evidence>
<feature type="transmembrane region" description="Helical" evidence="8">
    <location>
        <begin position="418"/>
        <end position="445"/>
    </location>
</feature>
<reference evidence="10" key="1">
    <citation type="submission" date="2019-06" db="EMBL/GenBank/DDBJ databases">
        <authorList>
            <person name="Zheng W."/>
        </authorList>
    </citation>
    <scope>NUCLEOTIDE SEQUENCE</scope>
    <source>
        <strain evidence="10">QDHG01</strain>
    </source>
</reference>
<comment type="subcellular location">
    <subcellularLocation>
        <location evidence="1">Membrane</location>
        <topology evidence="1">Multi-pass membrane protein</topology>
    </subcellularLocation>
</comment>
<evidence type="ECO:0000256" key="8">
    <source>
        <dbReference type="SAM" id="Phobius"/>
    </source>
</evidence>
<evidence type="ECO:0000313" key="11">
    <source>
        <dbReference type="Proteomes" id="UP000785679"/>
    </source>
</evidence>